<gene>
    <name evidence="4" type="ORF">O9Z63_10370</name>
</gene>
<dbReference type="InterPro" id="IPR050546">
    <property type="entry name" value="Glycosyl_Hydrlase_16"/>
</dbReference>
<feature type="chain" id="PRO_5047155454" evidence="2">
    <location>
        <begin position="24"/>
        <end position="289"/>
    </location>
</feature>
<sequence>MSFSTSSWARAGLGLSLALSTLAACTSDPPKPVLPPAAPPAVNSESRDYAAYTKLVWSDEFDTGSLDLTKWGFDLGAGGWGNNELQTYTNAPENVTTTAGGTLVIKAIRPASNSPAYTSARILTKGKQTFVFGRIDVRAKIPKGKGIWPAIWMLGADIDQNNWPKCGEIDIMELRGSKPKELISTMHFANSAGTREFRTTTKVQATDLSDDFHVYSVVRSQDQIRMFLDGQQYLTFSKSDVGSAPYPFNNPFFVILNIAVGGDFDGNPDASTTFPQQMEVDYVRHYQYQ</sequence>
<dbReference type="EMBL" id="CP115396">
    <property type="protein sequence ID" value="WBO82793.1"/>
    <property type="molecule type" value="Genomic_DNA"/>
</dbReference>
<keyword evidence="4" id="KW-0378">Hydrolase</keyword>
<accession>A0ABY7PKF0</accession>
<dbReference type="PROSITE" id="PS51762">
    <property type="entry name" value="GH16_2"/>
    <property type="match status" value="1"/>
</dbReference>
<evidence type="ECO:0000313" key="5">
    <source>
        <dbReference type="Proteomes" id="UP001211872"/>
    </source>
</evidence>
<dbReference type="InterPro" id="IPR000757">
    <property type="entry name" value="Beta-glucanase-like"/>
</dbReference>
<feature type="signal peptide" evidence="2">
    <location>
        <begin position="1"/>
        <end position="23"/>
    </location>
</feature>
<dbReference type="GO" id="GO:0016787">
    <property type="term" value="F:hydrolase activity"/>
    <property type="evidence" value="ECO:0007669"/>
    <property type="project" value="UniProtKB-KW"/>
</dbReference>
<evidence type="ECO:0000256" key="1">
    <source>
        <dbReference type="ARBA" id="ARBA00006865"/>
    </source>
</evidence>
<dbReference type="SUPFAM" id="SSF49899">
    <property type="entry name" value="Concanavalin A-like lectins/glucanases"/>
    <property type="match status" value="1"/>
</dbReference>
<dbReference type="CDD" id="cd08023">
    <property type="entry name" value="GH16_laminarinase_like"/>
    <property type="match status" value="1"/>
</dbReference>
<comment type="similarity">
    <text evidence="1">Belongs to the glycosyl hydrolase 16 family.</text>
</comment>
<proteinExistence type="inferred from homology"/>
<organism evidence="4 5">
    <name type="scientific">Hymenobacter yonginensis</name>
    <dbReference type="NCBI Taxonomy" id="748197"/>
    <lineage>
        <taxon>Bacteria</taxon>
        <taxon>Pseudomonadati</taxon>
        <taxon>Bacteroidota</taxon>
        <taxon>Cytophagia</taxon>
        <taxon>Cytophagales</taxon>
        <taxon>Hymenobacteraceae</taxon>
        <taxon>Hymenobacter</taxon>
    </lineage>
</organism>
<reference evidence="4 5" key="1">
    <citation type="journal article" date="2011" name="Int. J. Syst. Evol. Microbiol.">
        <title>Hymenobacter yonginensis sp. nov., isolated from a mesotrophic artificial lake.</title>
        <authorList>
            <person name="Joung Y."/>
            <person name="Cho S.H."/>
            <person name="Kim H."/>
            <person name="Kim S.B."/>
            <person name="Joh K."/>
        </authorList>
    </citation>
    <scope>NUCLEOTIDE SEQUENCE [LARGE SCALE GENOMIC DNA]</scope>
    <source>
        <strain evidence="4 5">KCTC 22745</strain>
    </source>
</reference>
<dbReference type="Gene3D" id="2.60.120.200">
    <property type="match status" value="1"/>
</dbReference>
<evidence type="ECO:0000313" key="4">
    <source>
        <dbReference type="EMBL" id="WBO82793.1"/>
    </source>
</evidence>
<dbReference type="PANTHER" id="PTHR10963:SF55">
    <property type="entry name" value="GLYCOSIDE HYDROLASE FAMILY 16 PROTEIN"/>
    <property type="match status" value="1"/>
</dbReference>
<evidence type="ECO:0000259" key="3">
    <source>
        <dbReference type="PROSITE" id="PS51762"/>
    </source>
</evidence>
<evidence type="ECO:0000256" key="2">
    <source>
        <dbReference type="SAM" id="SignalP"/>
    </source>
</evidence>
<protein>
    <submittedName>
        <fullName evidence="4">Glycoside hydrolase family 16 protein</fullName>
    </submittedName>
</protein>
<keyword evidence="5" id="KW-1185">Reference proteome</keyword>
<dbReference type="InterPro" id="IPR013320">
    <property type="entry name" value="ConA-like_dom_sf"/>
</dbReference>
<name>A0ABY7PKF0_9BACT</name>
<dbReference type="Proteomes" id="UP001211872">
    <property type="component" value="Chromosome"/>
</dbReference>
<dbReference type="PANTHER" id="PTHR10963">
    <property type="entry name" value="GLYCOSYL HYDROLASE-RELATED"/>
    <property type="match status" value="1"/>
</dbReference>
<feature type="domain" description="GH16" evidence="3">
    <location>
        <begin position="47"/>
        <end position="289"/>
    </location>
</feature>
<dbReference type="RefSeq" id="WP_270125127.1">
    <property type="nucleotide sequence ID" value="NZ_CP115396.1"/>
</dbReference>
<dbReference type="Pfam" id="PF00722">
    <property type="entry name" value="Glyco_hydro_16"/>
    <property type="match status" value="1"/>
</dbReference>
<keyword evidence="2" id="KW-0732">Signal</keyword>